<evidence type="ECO:0000256" key="2">
    <source>
        <dbReference type="ARBA" id="ARBA00022664"/>
    </source>
</evidence>
<organism evidence="8 9">
    <name type="scientific">Priapulus caudatus</name>
    <name type="common">Priapulid worm</name>
    <dbReference type="NCBI Taxonomy" id="37621"/>
    <lineage>
        <taxon>Eukaryota</taxon>
        <taxon>Metazoa</taxon>
        <taxon>Ecdysozoa</taxon>
        <taxon>Scalidophora</taxon>
        <taxon>Priapulida</taxon>
        <taxon>Priapulimorpha</taxon>
        <taxon>Priapulimorphida</taxon>
        <taxon>Priapulidae</taxon>
        <taxon>Priapulus</taxon>
    </lineage>
</organism>
<dbReference type="SMART" id="SM00320">
    <property type="entry name" value="WD40"/>
    <property type="match status" value="7"/>
</dbReference>
<keyword evidence="8" id="KW-1185">Reference proteome</keyword>
<dbReference type="InterPro" id="IPR020472">
    <property type="entry name" value="WD40_PAC1"/>
</dbReference>
<keyword evidence="2" id="KW-0507">mRNA processing</keyword>
<dbReference type="InterPro" id="IPR001680">
    <property type="entry name" value="WD40_rpt"/>
</dbReference>
<dbReference type="CDD" id="cd00200">
    <property type="entry name" value="WD40"/>
    <property type="match status" value="1"/>
</dbReference>
<evidence type="ECO:0000256" key="7">
    <source>
        <dbReference type="PROSITE-ProRule" id="PRU00221"/>
    </source>
</evidence>
<evidence type="ECO:0000313" key="8">
    <source>
        <dbReference type="Proteomes" id="UP000695022"/>
    </source>
</evidence>
<evidence type="ECO:0000256" key="4">
    <source>
        <dbReference type="ARBA" id="ARBA00023187"/>
    </source>
</evidence>
<dbReference type="PANTHER" id="PTHR19877:SF13">
    <property type="entry name" value="SERINE-THREONINE KINASE RECEPTOR-ASSOCIATED PROTEIN"/>
    <property type="match status" value="1"/>
</dbReference>
<dbReference type="Pfam" id="PF00400">
    <property type="entry name" value="WD40"/>
    <property type="match status" value="5"/>
</dbReference>
<dbReference type="RefSeq" id="XP_014675749.1">
    <property type="nucleotide sequence ID" value="XM_014820263.1"/>
</dbReference>
<dbReference type="InterPro" id="IPR036322">
    <property type="entry name" value="WD40_repeat_dom_sf"/>
</dbReference>
<keyword evidence="4" id="KW-0508">mRNA splicing</keyword>
<evidence type="ECO:0000256" key="5">
    <source>
        <dbReference type="ARBA" id="ARBA00038394"/>
    </source>
</evidence>
<sequence length="342" mass="37053">MATLLRQTPLTCSGHSRPVVHLHFSQVTPNGSFLIAASKDGKPMLRQGDTGDWVGTFEGHRGAVWGACLNREATVAATGAADFTAKLWDAISGQEKHSFTHTHIVKTVDFSYDSSRLLTGSMEKLVKLFDLAKPEADPLKFEGHTGNLKEVVFLQDGRRIVSAAEDKTIRMWDVTTGTEVKKLDVPSNVTGMELSQDGEILTVTYSNTVAFYNADTFELLKTHVGPTLLYSASLHPDKQMFVFGGENFTMYKYDYNTGVEIESSKGHFGAVHCVRFSPDGELYASGSEDGTLRLWQTTVGKTYGLWKCVAPGETADAAAAATAIVNGNASNGAGPQEMKVEA</sequence>
<keyword evidence="3" id="KW-0677">Repeat</keyword>
<gene>
    <name evidence="9" type="primary">LOC106815756</name>
</gene>
<dbReference type="PROSITE" id="PS00678">
    <property type="entry name" value="WD_REPEATS_1"/>
    <property type="match status" value="1"/>
</dbReference>
<dbReference type="PROSITE" id="PS50294">
    <property type="entry name" value="WD_REPEATS_REGION"/>
    <property type="match status" value="3"/>
</dbReference>
<feature type="repeat" description="WD" evidence="7">
    <location>
        <begin position="57"/>
        <end position="98"/>
    </location>
</feature>
<accession>A0ABM1EU78</accession>
<comment type="similarity">
    <text evidence="5">Belongs to the WD repeat STRAP family.</text>
</comment>
<dbReference type="PANTHER" id="PTHR19877">
    <property type="entry name" value="EUKARYOTIC TRANSLATION INITIATION FACTOR 3 SUBUNIT I"/>
    <property type="match status" value="1"/>
</dbReference>
<keyword evidence="1 7" id="KW-0853">WD repeat</keyword>
<evidence type="ECO:0000256" key="1">
    <source>
        <dbReference type="ARBA" id="ARBA00022574"/>
    </source>
</evidence>
<dbReference type="InterPro" id="IPR015943">
    <property type="entry name" value="WD40/YVTN_repeat-like_dom_sf"/>
</dbReference>
<dbReference type="Proteomes" id="UP000695022">
    <property type="component" value="Unplaced"/>
</dbReference>
<dbReference type="InterPro" id="IPR019775">
    <property type="entry name" value="WD40_repeat_CS"/>
</dbReference>
<evidence type="ECO:0000313" key="9">
    <source>
        <dbReference type="RefSeq" id="XP_014675749.1"/>
    </source>
</evidence>
<evidence type="ECO:0000256" key="3">
    <source>
        <dbReference type="ARBA" id="ARBA00022737"/>
    </source>
</evidence>
<name>A0ABM1EU78_PRICU</name>
<protein>
    <recommendedName>
        <fullName evidence="6">Serine-threonine kinase receptor-associated protein</fullName>
    </recommendedName>
</protein>
<dbReference type="GeneID" id="106815756"/>
<feature type="repeat" description="WD" evidence="7">
    <location>
        <begin position="141"/>
        <end position="182"/>
    </location>
</feature>
<dbReference type="Gene3D" id="2.130.10.10">
    <property type="entry name" value="YVTN repeat-like/Quinoprotein amine dehydrogenase"/>
    <property type="match status" value="2"/>
</dbReference>
<dbReference type="PROSITE" id="PS50082">
    <property type="entry name" value="WD_REPEATS_2"/>
    <property type="match status" value="3"/>
</dbReference>
<dbReference type="SUPFAM" id="SSF50978">
    <property type="entry name" value="WD40 repeat-like"/>
    <property type="match status" value="1"/>
</dbReference>
<feature type="repeat" description="WD" evidence="7">
    <location>
        <begin position="264"/>
        <end position="305"/>
    </location>
</feature>
<dbReference type="PRINTS" id="PR00320">
    <property type="entry name" value="GPROTEINBRPT"/>
</dbReference>
<proteinExistence type="inferred from homology"/>
<reference evidence="9" key="1">
    <citation type="submission" date="2025-08" db="UniProtKB">
        <authorList>
            <consortium name="RefSeq"/>
        </authorList>
    </citation>
    <scope>IDENTIFICATION</scope>
</reference>
<evidence type="ECO:0000256" key="6">
    <source>
        <dbReference type="ARBA" id="ARBA00040390"/>
    </source>
</evidence>